<dbReference type="InterPro" id="IPR023214">
    <property type="entry name" value="HAD_sf"/>
</dbReference>
<comment type="caution">
    <text evidence="8">The sequence shown here is derived from an EMBL/GenBank/DDBJ whole genome shotgun (WGS) entry which is preliminary data.</text>
</comment>
<name>A0ABM9AIN5_9GAMM</name>
<dbReference type="Pfam" id="PF13242">
    <property type="entry name" value="Hydrolase_like"/>
    <property type="match status" value="1"/>
</dbReference>
<keyword evidence="4" id="KW-0479">Metal-binding</keyword>
<dbReference type="Gene3D" id="3.40.50.1000">
    <property type="entry name" value="HAD superfamily/HAD-like"/>
    <property type="match status" value="1"/>
</dbReference>
<dbReference type="NCBIfam" id="TIGR01662">
    <property type="entry name" value="HAD-SF-IIIA"/>
    <property type="match status" value="1"/>
</dbReference>
<evidence type="ECO:0000313" key="9">
    <source>
        <dbReference type="Proteomes" id="UP000838100"/>
    </source>
</evidence>
<accession>A0ABM9AIN5</accession>
<dbReference type="CDD" id="cd07503">
    <property type="entry name" value="HAD_HisB-N"/>
    <property type="match status" value="1"/>
</dbReference>
<dbReference type="InterPro" id="IPR006543">
    <property type="entry name" value="Histidinol-phos"/>
</dbReference>
<dbReference type="InterPro" id="IPR004446">
    <property type="entry name" value="Heptose_bisP_phosphatase"/>
</dbReference>
<dbReference type="NCBIfam" id="TIGR01656">
    <property type="entry name" value="Histidinol-ppas"/>
    <property type="match status" value="1"/>
</dbReference>
<dbReference type="PANTHER" id="PTHR42891">
    <property type="entry name" value="D-GLYCERO-BETA-D-MANNO-HEPTOSE-1,7-BISPHOSPHATE 7-PHOSPHATASE"/>
    <property type="match status" value="1"/>
</dbReference>
<dbReference type="InterPro" id="IPR006549">
    <property type="entry name" value="HAD-SF_hydro_IIIA"/>
</dbReference>
<evidence type="ECO:0000256" key="6">
    <source>
        <dbReference type="ARBA" id="ARBA00023277"/>
    </source>
</evidence>
<keyword evidence="9" id="KW-1185">Reference proteome</keyword>
<dbReference type="SUPFAM" id="SSF56784">
    <property type="entry name" value="HAD-like"/>
    <property type="match status" value="1"/>
</dbReference>
<dbReference type="PANTHER" id="PTHR42891:SF1">
    <property type="entry name" value="D-GLYCERO-BETA-D-MANNO-HEPTOSE-1,7-BISPHOSPHATE 7-PHOSPHATASE"/>
    <property type="match status" value="1"/>
</dbReference>
<reference evidence="8" key="1">
    <citation type="submission" date="2021-12" db="EMBL/GenBank/DDBJ databases">
        <authorList>
            <person name="Rodrigo-Torres L."/>
            <person name="Arahal R. D."/>
            <person name="Lucena T."/>
        </authorList>
    </citation>
    <scope>NUCLEOTIDE SEQUENCE</scope>
    <source>
        <strain evidence="8">CECT 8267</strain>
    </source>
</reference>
<keyword evidence="3" id="KW-0963">Cytoplasm</keyword>
<keyword evidence="5 8" id="KW-0378">Hydrolase</keyword>
<evidence type="ECO:0000256" key="2">
    <source>
        <dbReference type="ARBA" id="ARBA00005628"/>
    </source>
</evidence>
<protein>
    <recommendedName>
        <fullName evidence="7">D,D-heptose 1,7-bisphosphate phosphatase</fullName>
    </recommendedName>
</protein>
<evidence type="ECO:0000256" key="3">
    <source>
        <dbReference type="ARBA" id="ARBA00022490"/>
    </source>
</evidence>
<comment type="similarity">
    <text evidence="2">Belongs to the GmhB family.</text>
</comment>
<dbReference type="Proteomes" id="UP000838100">
    <property type="component" value="Unassembled WGS sequence"/>
</dbReference>
<gene>
    <name evidence="8" type="primary">gmhB</name>
    <name evidence="8" type="ORF">SIN8267_03153</name>
</gene>
<evidence type="ECO:0000313" key="8">
    <source>
        <dbReference type="EMBL" id="CAH0993014.1"/>
    </source>
</evidence>
<dbReference type="RefSeq" id="WP_237445697.1">
    <property type="nucleotide sequence ID" value="NZ_CAKLPX010000004.1"/>
</dbReference>
<dbReference type="NCBIfam" id="NF006506">
    <property type="entry name" value="PRK08942.1"/>
    <property type="match status" value="1"/>
</dbReference>
<sequence>MFDCSSLGIPKVVILDRDGVINHDSDAYIKSAEEWLPIPGSIEAIGRLCQAGYQVYIATNQSGIGRGYYGLTELQQMHDKMQQLLDEVGGNIAAIEFCPHGPDEGCHCRKPLAGMIENIEQHMGCSAHQVPLIGDSLRDLEAGLLRQCQPVLVKTGKGDKTLKKIINNELWAELPVYDNLSDVVDALLTGEFYASTNHAGA</sequence>
<organism evidence="8 9">
    <name type="scientific">Sinobacterium norvegicum</name>
    <dbReference type="NCBI Taxonomy" id="1641715"/>
    <lineage>
        <taxon>Bacteria</taxon>
        <taxon>Pseudomonadati</taxon>
        <taxon>Pseudomonadota</taxon>
        <taxon>Gammaproteobacteria</taxon>
        <taxon>Cellvibrionales</taxon>
        <taxon>Spongiibacteraceae</taxon>
        <taxon>Sinobacterium</taxon>
    </lineage>
</organism>
<dbReference type="InterPro" id="IPR036412">
    <property type="entry name" value="HAD-like_sf"/>
</dbReference>
<dbReference type="EMBL" id="CAKLPX010000004">
    <property type="protein sequence ID" value="CAH0993014.1"/>
    <property type="molecule type" value="Genomic_DNA"/>
</dbReference>
<evidence type="ECO:0000256" key="7">
    <source>
        <dbReference type="ARBA" id="ARBA00031828"/>
    </source>
</evidence>
<comment type="subcellular location">
    <subcellularLocation>
        <location evidence="1">Cytoplasm</location>
    </subcellularLocation>
</comment>
<evidence type="ECO:0000256" key="1">
    <source>
        <dbReference type="ARBA" id="ARBA00004496"/>
    </source>
</evidence>
<evidence type="ECO:0000256" key="4">
    <source>
        <dbReference type="ARBA" id="ARBA00022723"/>
    </source>
</evidence>
<keyword evidence="6" id="KW-0119">Carbohydrate metabolism</keyword>
<evidence type="ECO:0000256" key="5">
    <source>
        <dbReference type="ARBA" id="ARBA00022801"/>
    </source>
</evidence>
<dbReference type="GO" id="GO:0034200">
    <property type="term" value="F:D-glycero-beta-D-manno-heptose 1,7-bisphosphate 7-phosphatase activity"/>
    <property type="evidence" value="ECO:0007669"/>
    <property type="project" value="UniProtKB-EC"/>
</dbReference>
<proteinExistence type="inferred from homology"/>